<dbReference type="PATRIC" id="fig|1291734.4.peg.654"/>
<dbReference type="GO" id="GO:0071972">
    <property type="term" value="F:peptidoglycan L,D-transpeptidase activity"/>
    <property type="evidence" value="ECO:0007669"/>
    <property type="project" value="TreeGrafter"/>
</dbReference>
<evidence type="ECO:0000256" key="7">
    <source>
        <dbReference type="SAM" id="Phobius"/>
    </source>
</evidence>
<evidence type="ECO:0000256" key="3">
    <source>
        <dbReference type="ARBA" id="ARBA00022960"/>
    </source>
</evidence>
<dbReference type="RefSeq" id="WP_082603405.1">
    <property type="nucleotide sequence ID" value="NZ_AZDJ01000033.1"/>
</dbReference>
<organism evidence="9 10">
    <name type="scientific">Lacticaseibacillus nasuensis JCM 17158</name>
    <dbReference type="NCBI Taxonomy" id="1291734"/>
    <lineage>
        <taxon>Bacteria</taxon>
        <taxon>Bacillati</taxon>
        <taxon>Bacillota</taxon>
        <taxon>Bacilli</taxon>
        <taxon>Lactobacillales</taxon>
        <taxon>Lactobacillaceae</taxon>
        <taxon>Lacticaseibacillus</taxon>
    </lineage>
</organism>
<evidence type="ECO:0000256" key="5">
    <source>
        <dbReference type="ARBA" id="ARBA00023316"/>
    </source>
</evidence>
<dbReference type="PANTHER" id="PTHR30582:SF2">
    <property type="entry name" value="L,D-TRANSPEPTIDASE YCIB-RELATED"/>
    <property type="match status" value="1"/>
</dbReference>
<dbReference type="CDD" id="cd16913">
    <property type="entry name" value="YkuD_like"/>
    <property type="match status" value="1"/>
</dbReference>
<evidence type="ECO:0000313" key="10">
    <source>
        <dbReference type="Proteomes" id="UP000051804"/>
    </source>
</evidence>
<evidence type="ECO:0000313" key="9">
    <source>
        <dbReference type="EMBL" id="KRK70180.1"/>
    </source>
</evidence>
<sequence>MARHARDHHADIFIPAVILMVIAAFTVGDIVRPAATSGLSETAMVARHTATTQAVAGIAATGARAQTAQTLAATAAKLKATPVPTVDWHAPSETKAYPSITAHPKLRIEVSIAAQRVYLYDGSRLLYTMFASTGTDNSTPKGHYKIEAERGDYFYNPNERLGAHYYTSFHQHGTYLFHTVPTDAKGHYIASEAAKLGKAPGSHGCVRLTIPDAKWLMGHVKTGTAVHIY</sequence>
<proteinExistence type="predicted"/>
<keyword evidence="10" id="KW-1185">Reference proteome</keyword>
<keyword evidence="4 6" id="KW-0573">Peptidoglycan synthesis</keyword>
<feature type="active site" description="Proton donor/acceptor" evidence="6">
    <location>
        <position position="178"/>
    </location>
</feature>
<accession>A0A0R1JPA8</accession>
<evidence type="ECO:0000256" key="6">
    <source>
        <dbReference type="PROSITE-ProRule" id="PRU01373"/>
    </source>
</evidence>
<dbReference type="InterPro" id="IPR005490">
    <property type="entry name" value="LD_TPept_cat_dom"/>
</dbReference>
<feature type="domain" description="L,D-TPase catalytic" evidence="8">
    <location>
        <begin position="106"/>
        <end position="229"/>
    </location>
</feature>
<dbReference type="GO" id="GO:0005576">
    <property type="term" value="C:extracellular region"/>
    <property type="evidence" value="ECO:0007669"/>
    <property type="project" value="TreeGrafter"/>
</dbReference>
<evidence type="ECO:0000259" key="8">
    <source>
        <dbReference type="PROSITE" id="PS52029"/>
    </source>
</evidence>
<reference evidence="9 10" key="1">
    <citation type="journal article" date="2015" name="Genome Announc.">
        <title>Expanding the biotechnology potential of lactobacilli through comparative genomics of 213 strains and associated genera.</title>
        <authorList>
            <person name="Sun Z."/>
            <person name="Harris H.M."/>
            <person name="McCann A."/>
            <person name="Guo C."/>
            <person name="Argimon S."/>
            <person name="Zhang W."/>
            <person name="Yang X."/>
            <person name="Jeffery I.B."/>
            <person name="Cooney J.C."/>
            <person name="Kagawa T.F."/>
            <person name="Liu W."/>
            <person name="Song Y."/>
            <person name="Salvetti E."/>
            <person name="Wrobel A."/>
            <person name="Rasinkangas P."/>
            <person name="Parkhill J."/>
            <person name="Rea M.C."/>
            <person name="O'Sullivan O."/>
            <person name="Ritari J."/>
            <person name="Douillard F.P."/>
            <person name="Paul Ross R."/>
            <person name="Yang R."/>
            <person name="Briner A.E."/>
            <person name="Felis G.E."/>
            <person name="de Vos W.M."/>
            <person name="Barrangou R."/>
            <person name="Klaenhammer T.R."/>
            <person name="Caufield P.W."/>
            <person name="Cui Y."/>
            <person name="Zhang H."/>
            <person name="O'Toole P.W."/>
        </authorList>
    </citation>
    <scope>NUCLEOTIDE SEQUENCE [LARGE SCALE GENOMIC DNA]</scope>
    <source>
        <strain evidence="9 10">JCM 17158</strain>
    </source>
</reference>
<dbReference type="GO" id="GO:0018104">
    <property type="term" value="P:peptidoglycan-protein cross-linking"/>
    <property type="evidence" value="ECO:0007669"/>
    <property type="project" value="TreeGrafter"/>
</dbReference>
<dbReference type="InterPro" id="IPR050979">
    <property type="entry name" value="LD-transpeptidase"/>
</dbReference>
<dbReference type="GO" id="GO:0071555">
    <property type="term" value="P:cell wall organization"/>
    <property type="evidence" value="ECO:0007669"/>
    <property type="project" value="UniProtKB-UniRule"/>
</dbReference>
<dbReference type="PROSITE" id="PS52029">
    <property type="entry name" value="LD_TPASE"/>
    <property type="match status" value="1"/>
</dbReference>
<dbReference type="UniPathway" id="UPA00219"/>
<dbReference type="STRING" id="1291734.FD02_GL000636"/>
<dbReference type="OrthoDB" id="177750at2"/>
<gene>
    <name evidence="9" type="ORF">FD02_GL000636</name>
</gene>
<dbReference type="Pfam" id="PF03734">
    <property type="entry name" value="YkuD"/>
    <property type="match status" value="1"/>
</dbReference>
<dbReference type="GO" id="GO:0008360">
    <property type="term" value="P:regulation of cell shape"/>
    <property type="evidence" value="ECO:0007669"/>
    <property type="project" value="UniProtKB-UniRule"/>
</dbReference>
<feature type="transmembrane region" description="Helical" evidence="7">
    <location>
        <begin position="12"/>
        <end position="31"/>
    </location>
</feature>
<keyword evidence="3 6" id="KW-0133">Cell shape</keyword>
<dbReference type="Gene3D" id="2.40.440.10">
    <property type="entry name" value="L,D-transpeptidase catalytic domain-like"/>
    <property type="match status" value="1"/>
</dbReference>
<feature type="active site" description="Nucleophile" evidence="6">
    <location>
        <position position="205"/>
    </location>
</feature>
<dbReference type="AlphaFoldDB" id="A0A0R1JPA8"/>
<dbReference type="PANTHER" id="PTHR30582">
    <property type="entry name" value="L,D-TRANSPEPTIDASE"/>
    <property type="match status" value="1"/>
</dbReference>
<evidence type="ECO:0000256" key="4">
    <source>
        <dbReference type="ARBA" id="ARBA00022984"/>
    </source>
</evidence>
<dbReference type="EMBL" id="AZDJ01000033">
    <property type="protein sequence ID" value="KRK70180.1"/>
    <property type="molecule type" value="Genomic_DNA"/>
</dbReference>
<dbReference type="InterPro" id="IPR038063">
    <property type="entry name" value="Transpep_catalytic_dom"/>
</dbReference>
<comment type="pathway">
    <text evidence="1 6">Cell wall biogenesis; peptidoglycan biosynthesis.</text>
</comment>
<dbReference type="SUPFAM" id="SSF141523">
    <property type="entry name" value="L,D-transpeptidase catalytic domain-like"/>
    <property type="match status" value="1"/>
</dbReference>
<evidence type="ECO:0000256" key="2">
    <source>
        <dbReference type="ARBA" id="ARBA00022679"/>
    </source>
</evidence>
<evidence type="ECO:0000256" key="1">
    <source>
        <dbReference type="ARBA" id="ARBA00004752"/>
    </source>
</evidence>
<keyword evidence="7" id="KW-0812">Transmembrane</keyword>
<comment type="caution">
    <text evidence="9">The sequence shown here is derived from an EMBL/GenBank/DDBJ whole genome shotgun (WGS) entry which is preliminary data.</text>
</comment>
<keyword evidence="5 6" id="KW-0961">Cell wall biogenesis/degradation</keyword>
<keyword evidence="2" id="KW-0808">Transferase</keyword>
<dbReference type="GO" id="GO:0016740">
    <property type="term" value="F:transferase activity"/>
    <property type="evidence" value="ECO:0007669"/>
    <property type="project" value="UniProtKB-KW"/>
</dbReference>
<keyword evidence="7" id="KW-0472">Membrane</keyword>
<keyword evidence="7" id="KW-1133">Transmembrane helix</keyword>
<protein>
    <recommendedName>
        <fullName evidence="8">L,D-TPase catalytic domain-containing protein</fullName>
    </recommendedName>
</protein>
<dbReference type="Proteomes" id="UP000051804">
    <property type="component" value="Unassembled WGS sequence"/>
</dbReference>
<name>A0A0R1JPA8_9LACO</name>